<dbReference type="InterPro" id="IPR023214">
    <property type="entry name" value="HAD_sf"/>
</dbReference>
<dbReference type="PANTHER" id="PTHR31284">
    <property type="entry name" value="ACID PHOSPHATASE-LIKE PROTEIN"/>
    <property type="match status" value="1"/>
</dbReference>
<dbReference type="InterPro" id="IPR005519">
    <property type="entry name" value="Acid_phosphat_B-like"/>
</dbReference>
<proteinExistence type="predicted"/>
<dbReference type="EMBL" id="JAHXPT010000012">
    <property type="protein sequence ID" value="MBW6411213.1"/>
    <property type="molecule type" value="Genomic_DNA"/>
</dbReference>
<gene>
    <name evidence="3" type="ORF">KYD98_14060</name>
</gene>
<evidence type="ECO:0000313" key="3">
    <source>
        <dbReference type="EMBL" id="MBW6411213.1"/>
    </source>
</evidence>
<dbReference type="SUPFAM" id="SSF56784">
    <property type="entry name" value="HAD-like"/>
    <property type="match status" value="1"/>
</dbReference>
<name>A0ABS7ARB8_9CLOT</name>
<keyword evidence="3" id="KW-0449">Lipoprotein</keyword>
<evidence type="ECO:0000313" key="4">
    <source>
        <dbReference type="Proteomes" id="UP001519921"/>
    </source>
</evidence>
<keyword evidence="4" id="KW-1185">Reference proteome</keyword>
<dbReference type="CDD" id="cd07534">
    <property type="entry name" value="HAD_CAP"/>
    <property type="match status" value="1"/>
</dbReference>
<accession>A0ABS7ARB8</accession>
<protein>
    <submittedName>
        <fullName evidence="3">5'-nucleotidase, lipoprotein e(P4) family</fullName>
    </submittedName>
</protein>
<keyword evidence="1 2" id="KW-0732">Signal</keyword>
<dbReference type="Gene3D" id="3.40.50.1000">
    <property type="entry name" value="HAD superfamily/HAD-like"/>
    <property type="match status" value="1"/>
</dbReference>
<feature type="signal peptide" evidence="2">
    <location>
        <begin position="1"/>
        <end position="27"/>
    </location>
</feature>
<organism evidence="3 4">
    <name type="scientific">Clostridium weizhouense</name>
    <dbReference type="NCBI Taxonomy" id="2859781"/>
    <lineage>
        <taxon>Bacteria</taxon>
        <taxon>Bacillati</taxon>
        <taxon>Bacillota</taxon>
        <taxon>Clostridia</taxon>
        <taxon>Eubacteriales</taxon>
        <taxon>Clostridiaceae</taxon>
        <taxon>Clostridium</taxon>
    </lineage>
</organism>
<dbReference type="PIRSF" id="PIRSF019271">
    <property type="entry name" value="Acid_Ptase_C"/>
    <property type="match status" value="1"/>
</dbReference>
<evidence type="ECO:0000256" key="2">
    <source>
        <dbReference type="SAM" id="SignalP"/>
    </source>
</evidence>
<dbReference type="NCBIfam" id="TIGR01533">
    <property type="entry name" value="lipo_e_P4"/>
    <property type="match status" value="1"/>
</dbReference>
<dbReference type="PANTHER" id="PTHR31284:SF10">
    <property type="entry name" value="ACID PHOSPHATASE-LIKE PROTEIN"/>
    <property type="match status" value="1"/>
</dbReference>
<feature type="chain" id="PRO_5046268523" evidence="2">
    <location>
        <begin position="28"/>
        <end position="296"/>
    </location>
</feature>
<dbReference type="InterPro" id="IPR006423">
    <property type="entry name" value="Lipo_e_P4"/>
</dbReference>
<evidence type="ECO:0000256" key="1">
    <source>
        <dbReference type="ARBA" id="ARBA00022729"/>
    </source>
</evidence>
<dbReference type="SFLD" id="SFLDG01125">
    <property type="entry name" value="C1.1:_Acid_Phosphatase_Like"/>
    <property type="match status" value="1"/>
</dbReference>
<reference evidence="3 4" key="1">
    <citation type="submission" date="2021-07" db="EMBL/GenBank/DDBJ databases">
        <title>Clostridium weizhouense sp. nov., an anaerobic bacterium isolated from activated sludge of Petroleum wastewater.</title>
        <authorList>
            <person name="Li Q."/>
        </authorList>
    </citation>
    <scope>NUCLEOTIDE SEQUENCE [LARGE SCALE GENOMIC DNA]</scope>
    <source>
        <strain evidence="3 4">YB-6</strain>
    </source>
</reference>
<dbReference type="SFLD" id="SFLDS00003">
    <property type="entry name" value="Haloacid_Dehalogenase"/>
    <property type="match status" value="1"/>
</dbReference>
<dbReference type="InterPro" id="IPR036412">
    <property type="entry name" value="HAD-like_sf"/>
</dbReference>
<comment type="caution">
    <text evidence="3">The sequence shown here is derived from an EMBL/GenBank/DDBJ whole genome shotgun (WGS) entry which is preliminary data.</text>
</comment>
<dbReference type="RefSeq" id="WP_219780678.1">
    <property type="nucleotide sequence ID" value="NZ_JAHXPT010000012.1"/>
</dbReference>
<dbReference type="Pfam" id="PF03767">
    <property type="entry name" value="Acid_phosphat_B"/>
    <property type="match status" value="1"/>
</dbReference>
<dbReference type="Proteomes" id="UP001519921">
    <property type="component" value="Unassembled WGS sequence"/>
</dbReference>
<sequence length="296" mass="33172">MLKSKKKFLMSMALSFVLMSSSTTALATTNIGQDKDTQQKISTESNKSLKDLNEQLVMGVAWMQTSGEYRALCYQAYNTAQMIVDKESSKFKTGDKPLAIITDCDEAVIDNNEYEAGLIGKDKAFSDKTWGEWVDHADAKAMPGAKEFLNYASSKGVEIFYVTGRDEKTGLDATIKNLQKLGYPCVDKQHMRLKTTSSNKQPRMDEITKDYNVIIYMGDDEGDFPVGSYGKGVAERNELVDKNKDNFGTHFIILPNPVYGHWEGALSSDYWKLDAAGKDKVRKSHLRTWTSSEAQK</sequence>